<dbReference type="Gene3D" id="2.40.160.10">
    <property type="entry name" value="Porin"/>
    <property type="match status" value="1"/>
</dbReference>
<gene>
    <name evidence="3" type="ORF">ABQJ54_12805</name>
</gene>
<dbReference type="Proteomes" id="UP001556220">
    <property type="component" value="Unassembled WGS sequence"/>
</dbReference>
<keyword evidence="1" id="KW-0732">Signal</keyword>
<organism evidence="3 4">
    <name type="scientific">Rhodanobacter lycopersici</name>
    <dbReference type="NCBI Taxonomy" id="3162487"/>
    <lineage>
        <taxon>Bacteria</taxon>
        <taxon>Pseudomonadati</taxon>
        <taxon>Pseudomonadota</taxon>
        <taxon>Gammaproteobacteria</taxon>
        <taxon>Lysobacterales</taxon>
        <taxon>Rhodanobacteraceae</taxon>
        <taxon>Rhodanobacter</taxon>
    </lineage>
</organism>
<sequence>MRRRSLLLLAGLLLAPLAHADDGVPYIDLRYRDSTLHQANLADTGHAHTLRLQLGYLWTPLPGFSAYAEGTRVLSLFGRQYNDTTGRRTPYPAEADPPSTELSSAWVGYADDTAGVRAGRQYLNLDDRRFFSSNAWRQNPQSFDGITGYLNLGSGTTLAYDWIGQVNRTVGADFPDIDQRRWKLDGKLLHVDQALPLGKLTAYAYFVKNLTLPTDSVRTEGARWVGSALFGQTKLGWTAEAARQQDYANNPAHFSLPYHLFELDYGLPAISARAGEESLGGNGHTAFNIAYGSGHSFDGWVGVFAVPSHGLRDRYAGLQGQLPWQRLSWQVTRHDFQPASGDGPRYGSETDVGVLASLGTRLGLELQYGDYRAGSFSVNQRKLWLMMEYRYGRQAI</sequence>
<accession>A0ABV3QHP4</accession>
<evidence type="ECO:0000256" key="1">
    <source>
        <dbReference type="SAM" id="SignalP"/>
    </source>
</evidence>
<dbReference type="InterPro" id="IPR025388">
    <property type="entry name" value="Alginate_export_dom"/>
</dbReference>
<protein>
    <submittedName>
        <fullName evidence="3">Alginate export family protein</fullName>
    </submittedName>
</protein>
<evidence type="ECO:0000313" key="3">
    <source>
        <dbReference type="EMBL" id="MEW9572631.1"/>
    </source>
</evidence>
<feature type="signal peptide" evidence="1">
    <location>
        <begin position="1"/>
        <end position="20"/>
    </location>
</feature>
<evidence type="ECO:0000259" key="2">
    <source>
        <dbReference type="Pfam" id="PF13372"/>
    </source>
</evidence>
<dbReference type="EMBL" id="JBFOHK010000003">
    <property type="protein sequence ID" value="MEW9572631.1"/>
    <property type="molecule type" value="Genomic_DNA"/>
</dbReference>
<evidence type="ECO:0000313" key="4">
    <source>
        <dbReference type="Proteomes" id="UP001556220"/>
    </source>
</evidence>
<feature type="chain" id="PRO_5046475636" evidence="1">
    <location>
        <begin position="21"/>
        <end position="396"/>
    </location>
</feature>
<reference evidence="3 4" key="1">
    <citation type="submission" date="2024-06" db="EMBL/GenBank/DDBJ databases">
        <authorList>
            <person name="Woo H."/>
        </authorList>
    </citation>
    <scope>NUCLEOTIDE SEQUENCE [LARGE SCALE GENOMIC DNA]</scope>
    <source>
        <strain evidence="3 4">Si-c</strain>
    </source>
</reference>
<keyword evidence="4" id="KW-1185">Reference proteome</keyword>
<comment type="caution">
    <text evidence="3">The sequence shown here is derived from an EMBL/GenBank/DDBJ whole genome shotgun (WGS) entry which is preliminary data.</text>
</comment>
<dbReference type="RefSeq" id="WP_367854698.1">
    <property type="nucleotide sequence ID" value="NZ_JBFOHK010000003.1"/>
</dbReference>
<feature type="domain" description="Alginate export" evidence="2">
    <location>
        <begin position="83"/>
        <end position="244"/>
    </location>
</feature>
<proteinExistence type="predicted"/>
<name>A0ABV3QHP4_9GAMM</name>
<dbReference type="InterPro" id="IPR023614">
    <property type="entry name" value="Porin_dom_sf"/>
</dbReference>
<dbReference type="Pfam" id="PF13372">
    <property type="entry name" value="Alginate_exp"/>
    <property type="match status" value="1"/>
</dbReference>